<dbReference type="EMBL" id="BMIW01000002">
    <property type="protein sequence ID" value="GGF86155.1"/>
    <property type="molecule type" value="Genomic_DNA"/>
</dbReference>
<dbReference type="RefSeq" id="WP_120460196.1">
    <property type="nucleotide sequence ID" value="NZ_BMIW01000002.1"/>
</dbReference>
<dbReference type="InterPro" id="IPR010920">
    <property type="entry name" value="LSM_dom_sf"/>
</dbReference>
<evidence type="ECO:0000313" key="2">
    <source>
        <dbReference type="Proteomes" id="UP000608420"/>
    </source>
</evidence>
<name>A0ABQ1VR26_9BACL</name>
<comment type="caution">
    <text evidence="1">The sequence shown here is derived from an EMBL/GenBank/DDBJ whole genome shotgun (WGS) entry which is preliminary data.</text>
</comment>
<protein>
    <recommendedName>
        <fullName evidence="3">DUF2642 domain-containing protein</fullName>
    </recommendedName>
</protein>
<dbReference type="Proteomes" id="UP000608420">
    <property type="component" value="Unassembled WGS sequence"/>
</dbReference>
<evidence type="ECO:0008006" key="3">
    <source>
        <dbReference type="Google" id="ProtNLM"/>
    </source>
</evidence>
<gene>
    <name evidence="1" type="ORF">GCM10010913_04470</name>
</gene>
<organism evidence="1 2">
    <name type="scientific">Paenibacillus aceti</name>
    <dbReference type="NCBI Taxonomy" id="1820010"/>
    <lineage>
        <taxon>Bacteria</taxon>
        <taxon>Bacillati</taxon>
        <taxon>Bacillota</taxon>
        <taxon>Bacilli</taxon>
        <taxon>Bacillales</taxon>
        <taxon>Paenibacillaceae</taxon>
        <taxon>Paenibacillus</taxon>
    </lineage>
</organism>
<accession>A0ABQ1VR26</accession>
<evidence type="ECO:0000313" key="1">
    <source>
        <dbReference type="EMBL" id="GGF86155.1"/>
    </source>
</evidence>
<sequence>MYDRARRLLNRDVIIVLRDGREVEGVILHVNNRCLVLRICRGSVFLRVKIPLDRIREIIPAYDEE</sequence>
<dbReference type="SUPFAM" id="SSF50182">
    <property type="entry name" value="Sm-like ribonucleoproteins"/>
    <property type="match status" value="1"/>
</dbReference>
<reference evidence="2" key="1">
    <citation type="journal article" date="2019" name="Int. J. Syst. Evol. Microbiol.">
        <title>The Global Catalogue of Microorganisms (GCM) 10K type strain sequencing project: providing services to taxonomists for standard genome sequencing and annotation.</title>
        <authorList>
            <consortium name="The Broad Institute Genomics Platform"/>
            <consortium name="The Broad Institute Genome Sequencing Center for Infectious Disease"/>
            <person name="Wu L."/>
            <person name="Ma J."/>
        </authorList>
    </citation>
    <scope>NUCLEOTIDE SEQUENCE [LARGE SCALE GENOMIC DNA]</scope>
    <source>
        <strain evidence="2">CGMCC 1.15420</strain>
    </source>
</reference>
<keyword evidence="2" id="KW-1185">Reference proteome</keyword>
<proteinExistence type="predicted"/>